<evidence type="ECO:0000256" key="1">
    <source>
        <dbReference type="SAM" id="MobiDB-lite"/>
    </source>
</evidence>
<feature type="compositionally biased region" description="Basic and acidic residues" evidence="1">
    <location>
        <begin position="120"/>
        <end position="130"/>
    </location>
</feature>
<proteinExistence type="predicted"/>
<evidence type="ECO:0000313" key="2">
    <source>
        <dbReference type="EMBL" id="CAL4103746.1"/>
    </source>
</evidence>
<accession>A0AAV2QVS6</accession>
<reference evidence="2 3" key="1">
    <citation type="submission" date="2024-05" db="EMBL/GenBank/DDBJ databases">
        <authorList>
            <person name="Wallberg A."/>
        </authorList>
    </citation>
    <scope>NUCLEOTIDE SEQUENCE [LARGE SCALE GENOMIC DNA]</scope>
</reference>
<keyword evidence="3" id="KW-1185">Reference proteome</keyword>
<comment type="caution">
    <text evidence="2">The sequence shown here is derived from an EMBL/GenBank/DDBJ whole genome shotgun (WGS) entry which is preliminary data.</text>
</comment>
<feature type="region of interest" description="Disordered" evidence="1">
    <location>
        <begin position="311"/>
        <end position="332"/>
    </location>
</feature>
<name>A0AAV2QVS6_MEGNR</name>
<feature type="region of interest" description="Disordered" evidence="1">
    <location>
        <begin position="120"/>
        <end position="143"/>
    </location>
</feature>
<feature type="region of interest" description="Disordered" evidence="1">
    <location>
        <begin position="1606"/>
        <end position="1630"/>
    </location>
</feature>
<protein>
    <submittedName>
        <fullName evidence="2">Uncharacterized protein</fullName>
    </submittedName>
</protein>
<dbReference type="Proteomes" id="UP001497623">
    <property type="component" value="Unassembled WGS sequence"/>
</dbReference>
<sequence length="1630" mass="186066">MTKNRKMTKRRIAMVNKGLQSNGLKSIVKKNTRTWRMAVSKKRKVIVTPGLHGKGLKSLVKKDTRSDRIESDLLKKSGIVNKNESLIIKNVHNEIKGSEGGIDKTITYLEDCIPVQKSVKEKEAIPESETKTPIPQNNCNKSNEDYSSQNLLEFEKDYAAKNLFECDKEKIFQRSESSILEKDISKSKRSESPILRRSNRALRQNGSKIENKSKAKMCIGNVQDLKTSTTKNIIECFPVKLVPSSQEQLLKDDKKIVQENKEIANGKSKEYSVKSSDINREIIGAKKLMNENGENPSKKLKESGYFSFHSDKESKNYDENEPFSKENQESRLTAKNEDMNTSELEMNNKEIKESKVIKPLETKEIDFHKMSGVIEKSNQVLLTEIRSLNNEIVSDSKPSESNSDILVEASEIKNQKKLGVEKSTNLSIKSNSKIAKESDINAFTRVENMTKKIEIAINETGNFKERNSPKENECIEKGPKEHGNTDHSEMKCLQRELDLSGVEGKSLDTEKIDSITDLLQKETISNTGFKYSEKQEHPTEKLVSKVAITTGQLSPNKSQTTFMAIPSTTIDIMPLINTNHFLQNDMQSASEKIKDVSTLSVEKISPQTKFEEIDIKDMQETEMYPEILENRQFSNHKNDIELHPLIATLKTIDTEDNSLKKDVILEVVNSNTEEILDHSLETKNKSKGEEIIKKSENPGEHMDTFIKSVMTVHHALERTKGLDKKLTDYDIISEKMEEKKVEDSSQNSSEGRLANEGCNKITVGEIKIKNKRKLTSPRKHLLVNNLSCVQPMRRLAIPKDKIHKSKLEEMGSKHIMHDCYNLMDNNINPSPKLPSPNESICINKDLLKETAVASPINRLLGSIGTSEEVKNENTNVTTSQLKVDLEKSIEPFKRVCQEKKSEEKKLFVEGLPSNASKEVSKKLNEDVRLQSIQEKIRSRSYIEYESLKQEIKSPIKNCKPVKEKKDDQELFSKNQEYKKMPPLRPIYESPLITQSVHLKKSDEFNVKNHQKMEFSGTDECFISKIRVEPNFSKEYDFHMEGAKTLSVLCNQSQSQMLIDDALEQKNKKLKIASLNTIDKQENNHSDCTGFSNNTESSPFVKHINDKTIENNQKLEEPPTKKRKLPPLRSIYDIKIKKEFDNKVLQIKNTEEHTKIDKKGIFLQEPVVVIEKLKISPDQIVNINEMDCAEEIQDVSIKMEPIDSAEILESSEIFESTEIFDTLTDRFKNLQQSLDFKLDEFKGWVDTIMEEKKTIQCRFDNVKMFLQSNITDIINTASKNANKPRMLRQSTVIKTVERKSMKCQQEELQMSPQKEWKVLNDDDEEIAWQMEDVHRIVEKIQIAKEKIHRQMLALRGHMVHDSDNIREQDMGTSSPSNHISQNIMKALHNIAEVRSQIQAHYSMDQTGDLSSETDIINFSLDDSQSMNFSLDDSQSIEDVILKEILKVRKLIALQDEILYRANENILRSKEKLNCQMSMMVGKLELLKSDTSDKQSSILRSLLSVDSNNETSNCVDPNFSECEVQNIGCKDKSSTQSKKKKMPPLKSIYKSSATISPSNVQNLNKLPFLLSNNEIHKEESASQIQLVNTTNNLLPNTDNGLYSNTKEESQNSAINFSSSPINSDHISKREKL</sequence>
<feature type="region of interest" description="Disordered" evidence="1">
    <location>
        <begin position="464"/>
        <end position="487"/>
    </location>
</feature>
<dbReference type="EMBL" id="CAXKWB010012217">
    <property type="protein sequence ID" value="CAL4103746.1"/>
    <property type="molecule type" value="Genomic_DNA"/>
</dbReference>
<gene>
    <name evidence="2" type="ORF">MNOR_LOCUS17646</name>
</gene>
<feature type="compositionally biased region" description="Polar residues" evidence="1">
    <location>
        <begin position="1606"/>
        <end position="1622"/>
    </location>
</feature>
<evidence type="ECO:0000313" key="3">
    <source>
        <dbReference type="Proteomes" id="UP001497623"/>
    </source>
</evidence>
<organism evidence="2 3">
    <name type="scientific">Meganyctiphanes norvegica</name>
    <name type="common">Northern krill</name>
    <name type="synonym">Thysanopoda norvegica</name>
    <dbReference type="NCBI Taxonomy" id="48144"/>
    <lineage>
        <taxon>Eukaryota</taxon>
        <taxon>Metazoa</taxon>
        <taxon>Ecdysozoa</taxon>
        <taxon>Arthropoda</taxon>
        <taxon>Crustacea</taxon>
        <taxon>Multicrustacea</taxon>
        <taxon>Malacostraca</taxon>
        <taxon>Eumalacostraca</taxon>
        <taxon>Eucarida</taxon>
        <taxon>Euphausiacea</taxon>
        <taxon>Euphausiidae</taxon>
        <taxon>Meganyctiphanes</taxon>
    </lineage>
</organism>
<feature type="compositionally biased region" description="Polar residues" evidence="1">
    <location>
        <begin position="131"/>
        <end position="143"/>
    </location>
</feature>